<dbReference type="OrthoDB" id="2662662at2"/>
<evidence type="ECO:0000256" key="2">
    <source>
        <dbReference type="SAM" id="Phobius"/>
    </source>
</evidence>
<keyword evidence="2" id="KW-0472">Membrane</keyword>
<keyword evidence="2" id="KW-1133">Transmembrane helix</keyword>
<accession>A0A4R4ECM9</accession>
<evidence type="ECO:0008006" key="5">
    <source>
        <dbReference type="Google" id="ProtNLM"/>
    </source>
</evidence>
<evidence type="ECO:0000313" key="3">
    <source>
        <dbReference type="EMBL" id="TCZ75715.1"/>
    </source>
</evidence>
<dbReference type="EMBL" id="SKFG01000017">
    <property type="protein sequence ID" value="TCZ75715.1"/>
    <property type="molecule type" value="Genomic_DNA"/>
</dbReference>
<organism evidence="3 4">
    <name type="scientific">Paenibacillus albiflavus</name>
    <dbReference type="NCBI Taxonomy" id="2545760"/>
    <lineage>
        <taxon>Bacteria</taxon>
        <taxon>Bacillati</taxon>
        <taxon>Bacillota</taxon>
        <taxon>Bacilli</taxon>
        <taxon>Bacillales</taxon>
        <taxon>Paenibacillaceae</taxon>
        <taxon>Paenibacillus</taxon>
    </lineage>
</organism>
<protein>
    <recommendedName>
        <fullName evidence="5">Spore coat protein</fullName>
    </recommendedName>
</protein>
<feature type="transmembrane region" description="Helical" evidence="2">
    <location>
        <begin position="7"/>
        <end position="29"/>
    </location>
</feature>
<evidence type="ECO:0000256" key="1">
    <source>
        <dbReference type="SAM" id="MobiDB-lite"/>
    </source>
</evidence>
<dbReference type="AlphaFoldDB" id="A0A4R4ECM9"/>
<reference evidence="3 4" key="1">
    <citation type="submission" date="2019-03" db="EMBL/GenBank/DDBJ databases">
        <authorList>
            <person name="Kim M.K.M."/>
        </authorList>
    </citation>
    <scope>NUCLEOTIDE SEQUENCE [LARGE SCALE GENOMIC DNA]</scope>
    <source>
        <strain evidence="3 4">18JY21-1</strain>
    </source>
</reference>
<keyword evidence="4" id="KW-1185">Reference proteome</keyword>
<sequence>MSWIKWLVRVASGAIVVSLITLIMTWYVVSLVVTNICEQLKLPADMIPQVQLSDVLTGMFHKPEPGKSKANNLEPKESTQPLEQSNVPKDSTEVKGSPAPESDGAIGVWKQNNQIVMDRDAIIKLKDEISTEDKMKIFNIISAKVPENDIQTISKLLENGLTNEGLEQMQEILWNRLDSQEYQELMGILDLNNR</sequence>
<keyword evidence="2" id="KW-0812">Transmembrane</keyword>
<dbReference type="Proteomes" id="UP000295418">
    <property type="component" value="Unassembled WGS sequence"/>
</dbReference>
<comment type="caution">
    <text evidence="3">The sequence shown here is derived from an EMBL/GenBank/DDBJ whole genome shotgun (WGS) entry which is preliminary data.</text>
</comment>
<proteinExistence type="predicted"/>
<feature type="compositionally biased region" description="Polar residues" evidence="1">
    <location>
        <begin position="78"/>
        <end position="89"/>
    </location>
</feature>
<evidence type="ECO:0000313" key="4">
    <source>
        <dbReference type="Proteomes" id="UP000295418"/>
    </source>
</evidence>
<gene>
    <name evidence="3" type="ORF">E0485_16595</name>
</gene>
<name>A0A4R4ECM9_9BACL</name>
<dbReference type="RefSeq" id="WP_132419183.1">
    <property type="nucleotide sequence ID" value="NZ_SKFG01000017.1"/>
</dbReference>
<feature type="region of interest" description="Disordered" evidence="1">
    <location>
        <begin position="61"/>
        <end position="103"/>
    </location>
</feature>